<dbReference type="Proteomes" id="UP000282311">
    <property type="component" value="Unassembled WGS sequence"/>
</dbReference>
<dbReference type="OrthoDB" id="2664141at2"/>
<reference evidence="1 2" key="1">
    <citation type="journal article" date="2007" name="Int. J. Syst. Evol. Microbiol.">
        <title>Paenibacillus ginsengarvi sp. nov., isolated from soil from ginseng cultivation.</title>
        <authorList>
            <person name="Yoon M.H."/>
            <person name="Ten L.N."/>
            <person name="Im W.T."/>
        </authorList>
    </citation>
    <scope>NUCLEOTIDE SEQUENCE [LARGE SCALE GENOMIC DNA]</scope>
    <source>
        <strain evidence="1 2">KCTC 13059</strain>
    </source>
</reference>
<proteinExistence type="predicted"/>
<keyword evidence="2" id="KW-1185">Reference proteome</keyword>
<comment type="caution">
    <text evidence="1">The sequence shown here is derived from an EMBL/GenBank/DDBJ whole genome shotgun (WGS) entry which is preliminary data.</text>
</comment>
<evidence type="ECO:0000313" key="1">
    <source>
        <dbReference type="EMBL" id="RKN74983.1"/>
    </source>
</evidence>
<organism evidence="1 2">
    <name type="scientific">Paenibacillus ginsengarvi</name>
    <dbReference type="NCBI Taxonomy" id="400777"/>
    <lineage>
        <taxon>Bacteria</taxon>
        <taxon>Bacillati</taxon>
        <taxon>Bacillota</taxon>
        <taxon>Bacilli</taxon>
        <taxon>Bacillales</taxon>
        <taxon>Paenibacillaceae</taxon>
        <taxon>Paenibacillus</taxon>
    </lineage>
</organism>
<protein>
    <submittedName>
        <fullName evidence="1">DUF2642 domain-containing protein</fullName>
    </submittedName>
</protein>
<dbReference type="EMBL" id="RBAH01000023">
    <property type="protein sequence ID" value="RKN74983.1"/>
    <property type="molecule type" value="Genomic_DNA"/>
</dbReference>
<dbReference type="RefSeq" id="WP_120750178.1">
    <property type="nucleotide sequence ID" value="NZ_RBAH01000023.1"/>
</dbReference>
<dbReference type="AlphaFoldDB" id="A0A3B0BNL1"/>
<evidence type="ECO:0000313" key="2">
    <source>
        <dbReference type="Proteomes" id="UP000282311"/>
    </source>
</evidence>
<accession>A0A3B0BNL1</accession>
<gene>
    <name evidence="1" type="ORF">D7M11_25935</name>
</gene>
<name>A0A3B0BNL1_9BACL</name>
<sequence length="83" mass="9441">MRPNTNKLKTLVGKKVYVLTRQGQVREGILHKIDRDKIYLHSSSKKASTKAFTPFFSPITSLALFDLLAIGESPFFFGTPFFF</sequence>